<dbReference type="Pfam" id="PF20253">
    <property type="entry name" value="DUF6604"/>
    <property type="match status" value="1"/>
</dbReference>
<name>A0A6A6HX95_9PLEO</name>
<gene>
    <name evidence="3" type="ORF">BU26DRAFT_524385</name>
</gene>
<proteinExistence type="predicted"/>
<feature type="region of interest" description="Disordered" evidence="1">
    <location>
        <begin position="916"/>
        <end position="974"/>
    </location>
</feature>
<dbReference type="AlphaFoldDB" id="A0A6A6HX95"/>
<feature type="compositionally biased region" description="Basic residues" evidence="1">
    <location>
        <begin position="678"/>
        <end position="689"/>
    </location>
</feature>
<dbReference type="RefSeq" id="XP_033677828.1">
    <property type="nucleotide sequence ID" value="XM_033830269.1"/>
</dbReference>
<feature type="region of interest" description="Disordered" evidence="1">
    <location>
        <begin position="673"/>
        <end position="693"/>
    </location>
</feature>
<evidence type="ECO:0000259" key="2">
    <source>
        <dbReference type="Pfam" id="PF20253"/>
    </source>
</evidence>
<dbReference type="EMBL" id="ML987207">
    <property type="protein sequence ID" value="KAF2242824.1"/>
    <property type="molecule type" value="Genomic_DNA"/>
</dbReference>
<evidence type="ECO:0000313" key="3">
    <source>
        <dbReference type="EMBL" id="KAF2242824.1"/>
    </source>
</evidence>
<evidence type="ECO:0000256" key="1">
    <source>
        <dbReference type="SAM" id="MobiDB-lite"/>
    </source>
</evidence>
<feature type="compositionally biased region" description="Acidic residues" evidence="1">
    <location>
        <begin position="941"/>
        <end position="959"/>
    </location>
</feature>
<sequence length="974" mass="111468">MDRYRLNELPQTYKQCKTYTDQFEDWLIKTAKKRGLELAREAEAAAKEKARQKKGKGKKPYKLAAEHLLPLAQGIVEAGQPLEDTSGLRDLRDAIRSRKEVTQWYKHNNSSDEGHPFFITLLNNVHDIFKGWIFPTLAHEHDVEDESSPITISIMINTSDDHSDDEEEAKDQDTSQLKPHASDDPKLLPKHWNNPSSAKKPGGAPLTNEELELEEQFEVLCFLYDLSQLRESVAQAWLDYKDRKIGAIPAALVTDLALSVVQQNVNALIEDLENNGDDGKISKIIIKLYRSMTTDEHSVPESEQIDVEKANRVWFDLLCLDGIGHMKAYCTLKQGSPEERSKVNVKDWELMNFLLYFDRIQTGKFHVPIFDKFTEGMRLSKTGSEPWLAFGLQILIDIQYAIGDGYQDIFKDVSDHGMHMSDLMRAHIEYEDHMWATETPPEYMSTGTTKFSNLFIPTMQSNLAWLKQLTDEKPTGTGSPGDEFNNHVFITLHPTLGGLVMYHYHKYYQSLAIQKVQWFVTAFAHLYNACRQIGGLTVPWHDLDFIIKMQGTKRIFIADPPTNPNLFYNRLTLAMCSSTRWLSKDYYGKWKRAPKEVIAKRGFRTHFPLEAKIREYYGCNSNDDRWIRLHNLFAHLKKALEKQVEESPEKDPDAMLKDREDLQEAFSSIVSEITPPKPRNRNKRKKSPRVKPPDFSRIDCIHAKLLGIASAELQDHELHANFDYLSFFRRAFALVTRVRSAILWNESKELTTLGTKFQDPTNFDLLIDLFRSLQIKAKDETIQVEGNELSKDVVATDQLKKIAKVMEDLICEEGDAELKSAKQNMRRPGGWWDVTESSSTMGKDPGLPKGLFHRFTYRSAAASRRRKVSALQVLTSILLVVRSMKEGWTPHRLVGARKRHISFNCQGQCTLGRVLSGRAARPRRNSKKERSPRVDSVVGDSVDEGDVGDDGWETDTDDPGDTHIEYSTEIQDVD</sequence>
<reference evidence="3" key="1">
    <citation type="journal article" date="2020" name="Stud. Mycol.">
        <title>101 Dothideomycetes genomes: a test case for predicting lifestyles and emergence of pathogens.</title>
        <authorList>
            <person name="Haridas S."/>
            <person name="Albert R."/>
            <person name="Binder M."/>
            <person name="Bloem J."/>
            <person name="Labutti K."/>
            <person name="Salamov A."/>
            <person name="Andreopoulos B."/>
            <person name="Baker S."/>
            <person name="Barry K."/>
            <person name="Bills G."/>
            <person name="Bluhm B."/>
            <person name="Cannon C."/>
            <person name="Castanera R."/>
            <person name="Culley D."/>
            <person name="Daum C."/>
            <person name="Ezra D."/>
            <person name="Gonzalez J."/>
            <person name="Henrissat B."/>
            <person name="Kuo A."/>
            <person name="Liang C."/>
            <person name="Lipzen A."/>
            <person name="Lutzoni F."/>
            <person name="Magnuson J."/>
            <person name="Mondo S."/>
            <person name="Nolan M."/>
            <person name="Ohm R."/>
            <person name="Pangilinan J."/>
            <person name="Park H.-J."/>
            <person name="Ramirez L."/>
            <person name="Alfaro M."/>
            <person name="Sun H."/>
            <person name="Tritt A."/>
            <person name="Yoshinaga Y."/>
            <person name="Zwiers L.-H."/>
            <person name="Turgeon B."/>
            <person name="Goodwin S."/>
            <person name="Spatafora J."/>
            <person name="Crous P."/>
            <person name="Grigoriev I."/>
        </authorList>
    </citation>
    <scope>NUCLEOTIDE SEQUENCE</scope>
    <source>
        <strain evidence="3">CBS 122368</strain>
    </source>
</reference>
<dbReference type="PANTHER" id="PTHR38795:SF1">
    <property type="entry name" value="DUF6604 DOMAIN-CONTAINING PROTEIN"/>
    <property type="match status" value="1"/>
</dbReference>
<accession>A0A6A6HX95</accession>
<evidence type="ECO:0000313" key="4">
    <source>
        <dbReference type="Proteomes" id="UP000800094"/>
    </source>
</evidence>
<dbReference type="PANTHER" id="PTHR38795">
    <property type="entry name" value="DUF6604 DOMAIN-CONTAINING PROTEIN"/>
    <property type="match status" value="1"/>
</dbReference>
<feature type="domain" description="DUF6604" evidence="2">
    <location>
        <begin position="14"/>
        <end position="268"/>
    </location>
</feature>
<dbReference type="OrthoDB" id="5238236at2759"/>
<dbReference type="GeneID" id="54583599"/>
<feature type="region of interest" description="Disordered" evidence="1">
    <location>
        <begin position="160"/>
        <end position="205"/>
    </location>
</feature>
<dbReference type="Proteomes" id="UP000800094">
    <property type="component" value="Unassembled WGS sequence"/>
</dbReference>
<dbReference type="InterPro" id="IPR046539">
    <property type="entry name" value="DUF6604"/>
</dbReference>
<organism evidence="3 4">
    <name type="scientific">Trematosphaeria pertusa</name>
    <dbReference type="NCBI Taxonomy" id="390896"/>
    <lineage>
        <taxon>Eukaryota</taxon>
        <taxon>Fungi</taxon>
        <taxon>Dikarya</taxon>
        <taxon>Ascomycota</taxon>
        <taxon>Pezizomycotina</taxon>
        <taxon>Dothideomycetes</taxon>
        <taxon>Pleosporomycetidae</taxon>
        <taxon>Pleosporales</taxon>
        <taxon>Massarineae</taxon>
        <taxon>Trematosphaeriaceae</taxon>
        <taxon>Trematosphaeria</taxon>
    </lineage>
</organism>
<protein>
    <recommendedName>
        <fullName evidence="2">DUF6604 domain-containing protein</fullName>
    </recommendedName>
</protein>
<keyword evidence="4" id="KW-1185">Reference proteome</keyword>